<name>A0ABD3AYE7_9GENT</name>
<dbReference type="Pfam" id="PF00082">
    <property type="entry name" value="Peptidase_S8"/>
    <property type="match status" value="1"/>
</dbReference>
<evidence type="ECO:0000256" key="1">
    <source>
        <dbReference type="ARBA" id="ARBA00011073"/>
    </source>
</evidence>
<dbReference type="Gene3D" id="3.40.50.200">
    <property type="entry name" value="Peptidase S8/S53 domain"/>
    <property type="match status" value="1"/>
</dbReference>
<evidence type="ECO:0000256" key="8">
    <source>
        <dbReference type="SAM" id="MobiDB-lite"/>
    </source>
</evidence>
<comment type="similarity">
    <text evidence="1 7">Belongs to the peptidase S8 family.</text>
</comment>
<dbReference type="PANTHER" id="PTHR10795">
    <property type="entry name" value="PROPROTEIN CONVERTASE SUBTILISIN/KEXIN"/>
    <property type="match status" value="1"/>
</dbReference>
<comment type="caution">
    <text evidence="12">The sequence shown here is derived from an EMBL/GenBank/DDBJ whole genome shotgun (WGS) entry which is preliminary data.</text>
</comment>
<evidence type="ECO:0000256" key="6">
    <source>
        <dbReference type="PIRSR" id="PIRSR615500-1"/>
    </source>
</evidence>
<evidence type="ECO:0000256" key="5">
    <source>
        <dbReference type="ARBA" id="ARBA00022825"/>
    </source>
</evidence>
<dbReference type="FunFam" id="3.40.50.200:FF:000006">
    <property type="entry name" value="Subtilisin-like protease SBT1.5"/>
    <property type="match status" value="1"/>
</dbReference>
<gene>
    <name evidence="12" type="ORF">ACH5RR_004596</name>
</gene>
<dbReference type="Pfam" id="PF17766">
    <property type="entry name" value="fn3_6"/>
    <property type="match status" value="1"/>
</dbReference>
<dbReference type="InterPro" id="IPR034197">
    <property type="entry name" value="Peptidases_S8_3"/>
</dbReference>
<reference evidence="12 13" key="1">
    <citation type="submission" date="2024-11" db="EMBL/GenBank/DDBJ databases">
        <title>A near-complete genome assembly of Cinchona calisaya.</title>
        <authorList>
            <person name="Lian D.C."/>
            <person name="Zhao X.W."/>
            <person name="Wei L."/>
        </authorList>
    </citation>
    <scope>NUCLEOTIDE SEQUENCE [LARGE SCALE GENOMIC DNA]</scope>
    <source>
        <tissue evidence="12">Nenye</tissue>
    </source>
</reference>
<evidence type="ECO:0000256" key="4">
    <source>
        <dbReference type="ARBA" id="ARBA00022801"/>
    </source>
</evidence>
<keyword evidence="3" id="KW-0732">Signal</keyword>
<keyword evidence="4 7" id="KW-0378">Hydrolase</keyword>
<dbReference type="Gene3D" id="2.60.40.2310">
    <property type="match status" value="1"/>
</dbReference>
<sequence length="707" mass="75377">MGELPEDGTSIVDHHHNLMLEAIGDEKIARESRIHSYGRSFNGFVARLLPHEANILSEKEDVVSVFPNRIRKLRTTRSWDFIGMPETVKRNRGAESNIIVGLLDTGIWVESPSFNDQGFGPPPKKWKGKCAKGANFTGCNNKVIGAQHFNLEDNGRKPKIPEPNSPADVDGHGTHTSSTAAGIPVDDANLYGLAHGTARGGVPSARIAMYKVCWGSGCGDMDLLAGFDAAIADGVDIISVSIGGPSPYYFADSIAIGTFHAMKKGILTSCAAGNDGPDLQSVENVAPWIMTIAASSIDRQFETKVKLGDGKTIPGVSINAFTPKKQMFPLLDGTSAANKGAIFGNASYCEVGTLIPKDVKGRIMFCEGDTGQDSTIKDLGGVGTIMSSVELDTAFASVIPATVVSVSHGDQIDRYIKSTKKPKAIIYKTQTVNMTAPFIASFSARGPQLISLNILKPDIAAPGLGILAAYSGLASMTGVPNDNRIVKYNILSGTSMATPHAAAAAAYVKSFHPDWSTAAIKSALMTTAKPMKIKPHGDALASGAGLIDPVKALDPGLVYDIDVTSYISFLCKDGYNSSNIGLITGDKKMHCANVPPAKGFDGLNYPSMHIQFLNPRSNISAVFHRTVTNVGQGKAVYRASVKSPKGLSVTVLPKVLSFTKQNQKKSFKVILKGAFAKTSSWFLSASLEWSDGQHNVKSPILIYRPQY</sequence>
<keyword evidence="5 7" id="KW-0720">Serine protease</keyword>
<dbReference type="InterPro" id="IPR010259">
    <property type="entry name" value="S8pro/Inhibitor_I9"/>
</dbReference>
<dbReference type="AlphaFoldDB" id="A0ABD3AYE7"/>
<evidence type="ECO:0000259" key="11">
    <source>
        <dbReference type="Pfam" id="PF17766"/>
    </source>
</evidence>
<organism evidence="12 13">
    <name type="scientific">Cinchona calisaya</name>
    <dbReference type="NCBI Taxonomy" id="153742"/>
    <lineage>
        <taxon>Eukaryota</taxon>
        <taxon>Viridiplantae</taxon>
        <taxon>Streptophyta</taxon>
        <taxon>Embryophyta</taxon>
        <taxon>Tracheophyta</taxon>
        <taxon>Spermatophyta</taxon>
        <taxon>Magnoliopsida</taxon>
        <taxon>eudicotyledons</taxon>
        <taxon>Gunneridae</taxon>
        <taxon>Pentapetalae</taxon>
        <taxon>asterids</taxon>
        <taxon>lamiids</taxon>
        <taxon>Gentianales</taxon>
        <taxon>Rubiaceae</taxon>
        <taxon>Cinchonoideae</taxon>
        <taxon>Cinchoneae</taxon>
        <taxon>Cinchona</taxon>
    </lineage>
</organism>
<evidence type="ECO:0000256" key="3">
    <source>
        <dbReference type="ARBA" id="ARBA00022729"/>
    </source>
</evidence>
<dbReference type="GO" id="GO:0004252">
    <property type="term" value="F:serine-type endopeptidase activity"/>
    <property type="evidence" value="ECO:0007669"/>
    <property type="project" value="UniProtKB-UniRule"/>
</dbReference>
<dbReference type="InterPro" id="IPR015500">
    <property type="entry name" value="Peptidase_S8_subtilisin-rel"/>
</dbReference>
<feature type="region of interest" description="Disordered" evidence="8">
    <location>
        <begin position="152"/>
        <end position="179"/>
    </location>
</feature>
<evidence type="ECO:0000256" key="2">
    <source>
        <dbReference type="ARBA" id="ARBA00022670"/>
    </source>
</evidence>
<accession>A0ABD3AYE7</accession>
<evidence type="ECO:0000256" key="7">
    <source>
        <dbReference type="PROSITE-ProRule" id="PRU01240"/>
    </source>
</evidence>
<feature type="domain" description="Peptidase S8/S53" evidence="9">
    <location>
        <begin position="96"/>
        <end position="530"/>
    </location>
</feature>
<keyword evidence="2 7" id="KW-0645">Protease</keyword>
<dbReference type="GO" id="GO:0006508">
    <property type="term" value="P:proteolysis"/>
    <property type="evidence" value="ECO:0007669"/>
    <property type="project" value="UniProtKB-KW"/>
</dbReference>
<dbReference type="InterPro" id="IPR041469">
    <property type="entry name" value="Subtilisin-like_FN3"/>
</dbReference>
<dbReference type="CDD" id="cd02120">
    <property type="entry name" value="PA_subtilisin_like"/>
    <property type="match status" value="1"/>
</dbReference>
<dbReference type="InterPro" id="IPR000209">
    <property type="entry name" value="Peptidase_S8/S53_dom"/>
</dbReference>
<dbReference type="PRINTS" id="PR00723">
    <property type="entry name" value="SUBTILISIN"/>
</dbReference>
<dbReference type="Proteomes" id="UP001630127">
    <property type="component" value="Unassembled WGS sequence"/>
</dbReference>
<keyword evidence="13" id="KW-1185">Reference proteome</keyword>
<protein>
    <submittedName>
        <fullName evidence="12">Uncharacterized protein</fullName>
    </submittedName>
</protein>
<evidence type="ECO:0000313" key="13">
    <source>
        <dbReference type="Proteomes" id="UP001630127"/>
    </source>
</evidence>
<dbReference type="SUPFAM" id="SSF52743">
    <property type="entry name" value="Subtilisin-like"/>
    <property type="match status" value="1"/>
</dbReference>
<evidence type="ECO:0000313" key="12">
    <source>
        <dbReference type="EMBL" id="KAL3536135.1"/>
    </source>
</evidence>
<feature type="domain" description="Subtilisin-like protease fibronectin type-III" evidence="11">
    <location>
        <begin position="603"/>
        <end position="702"/>
    </location>
</feature>
<proteinExistence type="inferred from homology"/>
<evidence type="ECO:0000259" key="9">
    <source>
        <dbReference type="Pfam" id="PF00082"/>
    </source>
</evidence>
<dbReference type="PROSITE" id="PS00138">
    <property type="entry name" value="SUBTILASE_SER"/>
    <property type="match status" value="1"/>
</dbReference>
<feature type="active site" description="Charge relay system" evidence="6 7">
    <location>
        <position position="172"/>
    </location>
</feature>
<evidence type="ECO:0000259" key="10">
    <source>
        <dbReference type="Pfam" id="PF05922"/>
    </source>
</evidence>
<dbReference type="InterPro" id="IPR045051">
    <property type="entry name" value="SBT"/>
</dbReference>
<dbReference type="PROSITE" id="PS51892">
    <property type="entry name" value="SUBTILASE"/>
    <property type="match status" value="1"/>
</dbReference>
<dbReference type="Gene3D" id="3.30.70.80">
    <property type="entry name" value="Peptidase S8 propeptide/proteinase inhibitor I9"/>
    <property type="match status" value="1"/>
</dbReference>
<dbReference type="CDD" id="cd04852">
    <property type="entry name" value="Peptidases_S8_3"/>
    <property type="match status" value="1"/>
</dbReference>
<feature type="active site" description="Charge relay system" evidence="6 7">
    <location>
        <position position="495"/>
    </location>
</feature>
<dbReference type="Gene3D" id="3.50.30.30">
    <property type="match status" value="1"/>
</dbReference>
<feature type="domain" description="Inhibitor I9" evidence="10">
    <location>
        <begin position="9"/>
        <end position="73"/>
    </location>
</feature>
<dbReference type="EMBL" id="JBJUIK010000002">
    <property type="protein sequence ID" value="KAL3536135.1"/>
    <property type="molecule type" value="Genomic_DNA"/>
</dbReference>
<dbReference type="InterPro" id="IPR023828">
    <property type="entry name" value="Peptidase_S8_Ser-AS"/>
</dbReference>
<dbReference type="Pfam" id="PF05922">
    <property type="entry name" value="Inhibitor_I9"/>
    <property type="match status" value="1"/>
</dbReference>
<dbReference type="InterPro" id="IPR036852">
    <property type="entry name" value="Peptidase_S8/S53_dom_sf"/>
</dbReference>
<feature type="active site" description="Charge relay system" evidence="6 7">
    <location>
        <position position="104"/>
    </location>
</feature>
<dbReference type="InterPro" id="IPR037045">
    <property type="entry name" value="S8pro/Inhibitor_I9_sf"/>
</dbReference>